<dbReference type="EMBL" id="PQXN01000017">
    <property type="protein sequence ID" value="TGO62782.1"/>
    <property type="molecule type" value="Genomic_DNA"/>
</dbReference>
<organism evidence="1 2">
    <name type="scientific">Botryotinia convoluta</name>
    <dbReference type="NCBI Taxonomy" id="54673"/>
    <lineage>
        <taxon>Eukaryota</taxon>
        <taxon>Fungi</taxon>
        <taxon>Dikarya</taxon>
        <taxon>Ascomycota</taxon>
        <taxon>Pezizomycotina</taxon>
        <taxon>Leotiomycetes</taxon>
        <taxon>Helotiales</taxon>
        <taxon>Sclerotiniaceae</taxon>
        <taxon>Botryotinia</taxon>
    </lineage>
</organism>
<comment type="caution">
    <text evidence="1">The sequence shown here is derived from an EMBL/GenBank/DDBJ whole genome shotgun (WGS) entry which is preliminary data.</text>
</comment>
<accession>A0A4Z1ITD9</accession>
<dbReference type="Proteomes" id="UP000297527">
    <property type="component" value="Unassembled WGS sequence"/>
</dbReference>
<evidence type="ECO:0000313" key="1">
    <source>
        <dbReference type="EMBL" id="TGO62782.1"/>
    </source>
</evidence>
<proteinExistence type="predicted"/>
<keyword evidence="2" id="KW-1185">Reference proteome</keyword>
<sequence>MSQHLRNQASALLPFRNAQMHFSRRLLLGRSIGEKTKGDALTRRKLSIVQHLKDPSQCYQAFQDP</sequence>
<evidence type="ECO:0000313" key="2">
    <source>
        <dbReference type="Proteomes" id="UP000297527"/>
    </source>
</evidence>
<dbReference type="AlphaFoldDB" id="A0A4Z1ITD9"/>
<reference evidence="1 2" key="1">
    <citation type="submission" date="2017-12" db="EMBL/GenBank/DDBJ databases">
        <title>Comparative genomics of Botrytis spp.</title>
        <authorList>
            <person name="Valero-Jimenez C.A."/>
            <person name="Tapia P."/>
            <person name="Veloso J."/>
            <person name="Silva-Moreno E."/>
            <person name="Staats M."/>
            <person name="Valdes J.H."/>
            <person name="Van Kan J.A.L."/>
        </authorList>
    </citation>
    <scope>NUCLEOTIDE SEQUENCE [LARGE SCALE GENOMIC DNA]</scope>
    <source>
        <strain evidence="1 2">MUCL11595</strain>
    </source>
</reference>
<name>A0A4Z1ITD9_9HELO</name>
<protein>
    <submittedName>
        <fullName evidence="1">Uncharacterized protein</fullName>
    </submittedName>
</protein>
<gene>
    <name evidence="1" type="ORF">BCON_0017g00230</name>
</gene>